<dbReference type="InterPro" id="IPR006638">
    <property type="entry name" value="Elp3/MiaA/NifB-like_rSAM"/>
</dbReference>
<dbReference type="Pfam" id="PF04055">
    <property type="entry name" value="Radical_SAM"/>
    <property type="match status" value="1"/>
</dbReference>
<dbReference type="Proteomes" id="UP001143480">
    <property type="component" value="Unassembled WGS sequence"/>
</dbReference>
<evidence type="ECO:0000256" key="7">
    <source>
        <dbReference type="ARBA" id="ARBA00023014"/>
    </source>
</evidence>
<proteinExistence type="predicted"/>
<keyword evidence="2" id="KW-0489">Methyltransferase</keyword>
<dbReference type="GO" id="GO:0046872">
    <property type="term" value="F:metal ion binding"/>
    <property type="evidence" value="ECO:0007669"/>
    <property type="project" value="UniProtKB-KW"/>
</dbReference>
<keyword evidence="11" id="KW-1185">Reference proteome</keyword>
<evidence type="ECO:0000259" key="9">
    <source>
        <dbReference type="PROSITE" id="PS51918"/>
    </source>
</evidence>
<protein>
    <recommendedName>
        <fullName evidence="12">Radical SAM superfamily enzyme YgiQ (UPF0313 family)</fullName>
    </recommendedName>
</protein>
<dbReference type="GO" id="GO:0031419">
    <property type="term" value="F:cobalamin binding"/>
    <property type="evidence" value="ECO:0007669"/>
    <property type="project" value="InterPro"/>
</dbReference>
<dbReference type="GO" id="GO:0051539">
    <property type="term" value="F:4 iron, 4 sulfur cluster binding"/>
    <property type="evidence" value="ECO:0007669"/>
    <property type="project" value="UniProtKB-KW"/>
</dbReference>
<dbReference type="InterPro" id="IPR023404">
    <property type="entry name" value="rSAM_horseshoe"/>
</dbReference>
<dbReference type="PANTHER" id="PTHR43409:SF7">
    <property type="entry name" value="BLL1977 PROTEIN"/>
    <property type="match status" value="1"/>
</dbReference>
<keyword evidence="7" id="KW-0411">Iron-sulfur</keyword>
<accession>A0A9W6KG11</accession>
<keyword evidence="6" id="KW-0408">Iron</keyword>
<dbReference type="AlphaFoldDB" id="A0A9W6KG11"/>
<dbReference type="SFLD" id="SFLDG01082">
    <property type="entry name" value="B12-binding_domain_containing"/>
    <property type="match status" value="1"/>
</dbReference>
<evidence type="ECO:0000313" key="10">
    <source>
        <dbReference type="EMBL" id="GLK99374.1"/>
    </source>
</evidence>
<dbReference type="EMBL" id="BSFP01000003">
    <property type="protein sequence ID" value="GLK99374.1"/>
    <property type="molecule type" value="Genomic_DNA"/>
</dbReference>
<dbReference type="SFLD" id="SFLDS00029">
    <property type="entry name" value="Radical_SAM"/>
    <property type="match status" value="1"/>
</dbReference>
<dbReference type="PROSITE" id="PS51918">
    <property type="entry name" value="RADICAL_SAM"/>
    <property type="match status" value="1"/>
</dbReference>
<dbReference type="InterPro" id="IPR007197">
    <property type="entry name" value="rSAM"/>
</dbReference>
<dbReference type="InterPro" id="IPR051198">
    <property type="entry name" value="BchE-like"/>
</dbReference>
<dbReference type="SMART" id="SM00729">
    <property type="entry name" value="Elp3"/>
    <property type="match status" value="1"/>
</dbReference>
<dbReference type="SFLD" id="SFLDG01123">
    <property type="entry name" value="methyltransferase_(Class_B)"/>
    <property type="match status" value="1"/>
</dbReference>
<keyword evidence="5" id="KW-0479">Metal-binding</keyword>
<evidence type="ECO:0000256" key="3">
    <source>
        <dbReference type="ARBA" id="ARBA00022679"/>
    </source>
</evidence>
<evidence type="ECO:0008006" key="12">
    <source>
        <dbReference type="Google" id="ProtNLM"/>
    </source>
</evidence>
<keyword evidence="4" id="KW-0949">S-adenosyl-L-methionine</keyword>
<evidence type="ECO:0000256" key="1">
    <source>
        <dbReference type="ARBA" id="ARBA00001966"/>
    </source>
</evidence>
<dbReference type="Gene3D" id="3.80.30.20">
    <property type="entry name" value="tm_1862 like domain"/>
    <property type="match status" value="1"/>
</dbReference>
<evidence type="ECO:0000313" key="11">
    <source>
        <dbReference type="Proteomes" id="UP001143480"/>
    </source>
</evidence>
<dbReference type="SUPFAM" id="SSF102114">
    <property type="entry name" value="Radical SAM enzymes"/>
    <property type="match status" value="1"/>
</dbReference>
<dbReference type="PROSITE" id="PS51332">
    <property type="entry name" value="B12_BINDING"/>
    <property type="match status" value="1"/>
</dbReference>
<keyword evidence="3" id="KW-0808">Transferase</keyword>
<dbReference type="InterPro" id="IPR034466">
    <property type="entry name" value="Methyltransferase_Class_B"/>
</dbReference>
<feature type="domain" description="Radical SAM core" evidence="9">
    <location>
        <begin position="283"/>
        <end position="509"/>
    </location>
</feature>
<evidence type="ECO:0000256" key="2">
    <source>
        <dbReference type="ARBA" id="ARBA00022603"/>
    </source>
</evidence>
<evidence type="ECO:0000259" key="8">
    <source>
        <dbReference type="PROSITE" id="PS51332"/>
    </source>
</evidence>
<sequence length="666" mass="73475">MTIVFPPGADPSLPYGSLPLLGSVLKQAGFPDVDLRDVNLEAFDDLLQPEPLRQVVAGLQQQPDWAPDVIAGIDEARRVLRDLDDFYRPQRLLSAKYTLARAGSLFTAGHPRLRFGKYSYSSSPYDSFEEIDKAVAGEAGPLADYFRSVTVPSLLARRPDMIGFSVPYFSQLVPTFLLAEAIRAADPHIHLCFGGPVVTWGREVLTADPRFGRWIDSFVVGEGDEVIVHLAEALAGRRELATVPNLVRYHDGKVEARLRPDLHPDLDQLPTPDFTMLPLRRYFAPHQVICLNLTRGCYYNKCAFCNYAFIKLTPYRMRSPTLVAADIAEIGAATGQRVFCLESDVILPTDLRRISEAMLDRGIDVQWHGVARFEKGFTRELAATMRRAGCIRLYMGMESANDRTLGAMSKGVDRARISDILAMFQAEGIAVEAGIFSGFPSETAEEANDTYQFVRNHSPAITRADIGTFRLLKGSPVAEQPQLYGITIGPDPAKRWYHLEFDADATGGNIVERIQKLYPQVALVDVPEDILYTARFGPDALRRFFRNPGFDEFPSGVDPLPDDAVPILGDGWAIQTMTVTNSGAVHLDSDAPGAGPTFEKSALSVTVLVNRAGHMIHPVGEAEERILSLADGRLSVAEIRAALVQEETATAFAWLLHHRALRLSAQ</sequence>
<organism evidence="10 11">
    <name type="scientific">Dactylosporangium matsuzakiense</name>
    <dbReference type="NCBI Taxonomy" id="53360"/>
    <lineage>
        <taxon>Bacteria</taxon>
        <taxon>Bacillati</taxon>
        <taxon>Actinomycetota</taxon>
        <taxon>Actinomycetes</taxon>
        <taxon>Micromonosporales</taxon>
        <taxon>Micromonosporaceae</taxon>
        <taxon>Dactylosporangium</taxon>
    </lineage>
</organism>
<reference evidence="10" key="1">
    <citation type="journal article" date="2014" name="Int. J. Syst. Evol. Microbiol.">
        <title>Complete genome sequence of Corynebacterium casei LMG S-19264T (=DSM 44701T), isolated from a smear-ripened cheese.</title>
        <authorList>
            <consortium name="US DOE Joint Genome Institute (JGI-PGF)"/>
            <person name="Walter F."/>
            <person name="Albersmeier A."/>
            <person name="Kalinowski J."/>
            <person name="Ruckert C."/>
        </authorList>
    </citation>
    <scope>NUCLEOTIDE SEQUENCE</scope>
    <source>
        <strain evidence="10">VKM Ac-1321</strain>
    </source>
</reference>
<dbReference type="Gene3D" id="3.40.50.280">
    <property type="entry name" value="Cobalamin-binding domain"/>
    <property type="match status" value="1"/>
</dbReference>
<feature type="domain" description="B12-binding" evidence="8">
    <location>
        <begin position="154"/>
        <end position="241"/>
    </location>
</feature>
<dbReference type="PANTHER" id="PTHR43409">
    <property type="entry name" value="ANAEROBIC MAGNESIUM-PROTOPORPHYRIN IX MONOMETHYL ESTER CYCLASE-RELATED"/>
    <property type="match status" value="1"/>
</dbReference>
<gene>
    <name evidence="10" type="ORF">GCM10017581_011150</name>
</gene>
<dbReference type="InterPro" id="IPR058240">
    <property type="entry name" value="rSAM_sf"/>
</dbReference>
<reference evidence="10" key="2">
    <citation type="submission" date="2023-01" db="EMBL/GenBank/DDBJ databases">
        <authorList>
            <person name="Sun Q."/>
            <person name="Evtushenko L."/>
        </authorList>
    </citation>
    <scope>NUCLEOTIDE SEQUENCE</scope>
    <source>
        <strain evidence="10">VKM Ac-1321</strain>
    </source>
</reference>
<comment type="cofactor">
    <cofactor evidence="1">
        <name>[4Fe-4S] cluster</name>
        <dbReference type="ChEBI" id="CHEBI:49883"/>
    </cofactor>
</comment>
<name>A0A9W6KG11_9ACTN</name>
<dbReference type="InterPro" id="IPR006158">
    <property type="entry name" value="Cobalamin-bd"/>
</dbReference>
<evidence type="ECO:0000256" key="4">
    <source>
        <dbReference type="ARBA" id="ARBA00022691"/>
    </source>
</evidence>
<dbReference type="GO" id="GO:0003824">
    <property type="term" value="F:catalytic activity"/>
    <property type="evidence" value="ECO:0007669"/>
    <property type="project" value="InterPro"/>
</dbReference>
<evidence type="ECO:0000256" key="6">
    <source>
        <dbReference type="ARBA" id="ARBA00023004"/>
    </source>
</evidence>
<dbReference type="GO" id="GO:0005829">
    <property type="term" value="C:cytosol"/>
    <property type="evidence" value="ECO:0007669"/>
    <property type="project" value="TreeGrafter"/>
</dbReference>
<comment type="caution">
    <text evidence="10">The sequence shown here is derived from an EMBL/GenBank/DDBJ whole genome shotgun (WGS) entry which is preliminary data.</text>
</comment>
<evidence type="ECO:0000256" key="5">
    <source>
        <dbReference type="ARBA" id="ARBA00022723"/>
    </source>
</evidence>